<dbReference type="Proteomes" id="UP001357223">
    <property type="component" value="Chromosome"/>
</dbReference>
<evidence type="ECO:0000313" key="1">
    <source>
        <dbReference type="EMBL" id="WVX79444.1"/>
    </source>
</evidence>
<accession>A0ABZ2CEA0</accession>
<organism evidence="1 2">
    <name type="scientific">Niallia oryzisoli</name>
    <dbReference type="NCBI Taxonomy" id="1737571"/>
    <lineage>
        <taxon>Bacteria</taxon>
        <taxon>Bacillati</taxon>
        <taxon>Bacillota</taxon>
        <taxon>Bacilli</taxon>
        <taxon>Bacillales</taxon>
        <taxon>Bacillaceae</taxon>
        <taxon>Niallia</taxon>
    </lineage>
</organism>
<sequence length="278" mass="29517">MSENQNQNPVDPTVASAITSIINSIATEENALTFMIAELAAEVNAVVGTNPTSLTTLTTVDNNVKRKLQLILKKNIVLEKKLRDAVNFFPNLTFLPGELAALITALNNVIGSVANEEAALADLIRAEAAKVSFVATHPTTFTASDLVTINNNVDSVIQLILDKNIVLEEKLEDVLRGFANLGITITNPTFGPLISSALASVITSIATEEASFGALISAEATKIGIITSGVTRGTNTPAQLSAVNASVENMLHDILNKNIILETKLKDVLDFLTPPTMI</sequence>
<evidence type="ECO:0000313" key="2">
    <source>
        <dbReference type="Proteomes" id="UP001357223"/>
    </source>
</evidence>
<keyword evidence="2" id="KW-1185">Reference proteome</keyword>
<protein>
    <submittedName>
        <fullName evidence="1">Uncharacterized protein</fullName>
    </submittedName>
</protein>
<gene>
    <name evidence="1" type="ORF">R4Z09_19340</name>
</gene>
<proteinExistence type="predicted"/>
<dbReference type="Pfam" id="PF26595">
    <property type="entry name" value="A_ENA"/>
    <property type="match status" value="3"/>
</dbReference>
<dbReference type="InterPro" id="IPR058705">
    <property type="entry name" value="A_ENA"/>
</dbReference>
<dbReference type="RefSeq" id="WP_338448378.1">
    <property type="nucleotide sequence ID" value="NZ_CP137640.1"/>
</dbReference>
<reference evidence="1 2" key="1">
    <citation type="submission" date="2023-10" db="EMBL/GenBank/DDBJ databases">
        <title>Niallia locisalis sp.nov. isolated from a salt pond sample.</title>
        <authorList>
            <person name="Li X.-J."/>
            <person name="Dong L."/>
        </authorList>
    </citation>
    <scope>NUCLEOTIDE SEQUENCE [LARGE SCALE GENOMIC DNA]</scope>
    <source>
        <strain evidence="1 2">DSM 29761</strain>
    </source>
</reference>
<name>A0ABZ2CEA0_9BACI</name>
<dbReference type="EMBL" id="CP137640">
    <property type="protein sequence ID" value="WVX79444.1"/>
    <property type="molecule type" value="Genomic_DNA"/>
</dbReference>